<keyword evidence="3" id="KW-1185">Reference proteome</keyword>
<reference evidence="2 3" key="1">
    <citation type="submission" date="2024-05" db="EMBL/GenBank/DDBJ databases">
        <title>Genome sequencing and assembly of Indian major carp, Cirrhinus mrigala (Hamilton, 1822).</title>
        <authorList>
            <person name="Mohindra V."/>
            <person name="Chowdhury L.M."/>
            <person name="Lal K."/>
            <person name="Jena J.K."/>
        </authorList>
    </citation>
    <scope>NUCLEOTIDE SEQUENCE [LARGE SCALE GENOMIC DNA]</scope>
    <source>
        <strain evidence="2">CM1030</strain>
        <tissue evidence="2">Blood</tissue>
    </source>
</reference>
<evidence type="ECO:0000313" key="3">
    <source>
        <dbReference type="Proteomes" id="UP001529510"/>
    </source>
</evidence>
<gene>
    <name evidence="2" type="ORF">M9458_002755</name>
</gene>
<feature type="region of interest" description="Disordered" evidence="1">
    <location>
        <begin position="18"/>
        <end position="95"/>
    </location>
</feature>
<feature type="compositionally biased region" description="Pro residues" evidence="1">
    <location>
        <begin position="37"/>
        <end position="46"/>
    </location>
</feature>
<comment type="caution">
    <text evidence="2">The sequence shown here is derived from an EMBL/GenBank/DDBJ whole genome shotgun (WGS) entry which is preliminary data.</text>
</comment>
<organism evidence="2 3">
    <name type="scientific">Cirrhinus mrigala</name>
    <name type="common">Mrigala</name>
    <dbReference type="NCBI Taxonomy" id="683832"/>
    <lineage>
        <taxon>Eukaryota</taxon>
        <taxon>Metazoa</taxon>
        <taxon>Chordata</taxon>
        <taxon>Craniata</taxon>
        <taxon>Vertebrata</taxon>
        <taxon>Euteleostomi</taxon>
        <taxon>Actinopterygii</taxon>
        <taxon>Neopterygii</taxon>
        <taxon>Teleostei</taxon>
        <taxon>Ostariophysi</taxon>
        <taxon>Cypriniformes</taxon>
        <taxon>Cyprinidae</taxon>
        <taxon>Labeoninae</taxon>
        <taxon>Labeonini</taxon>
        <taxon>Cirrhinus</taxon>
    </lineage>
</organism>
<accession>A0ABD0RM08</accession>
<feature type="non-terminal residue" evidence="2">
    <location>
        <position position="174"/>
    </location>
</feature>
<sequence length="174" mass="19418">MCVSPHVPPPYHHYPAAELQALKVDPDLDCSPSRRPTAPPSRPSAPHPQAAAAGGQEEEEDPEMIPETPNEEVDEKRTRRRPQSKKRKTRNIVKEENVSITAPMVEVSGPDGAMMVFRPWTVNDMKEAMAHLPNPEEAGDRFSTELITFCKEFSPTMYELRRLLAVKLGPPIGT</sequence>
<feature type="compositionally biased region" description="Basic residues" evidence="1">
    <location>
        <begin position="78"/>
        <end position="91"/>
    </location>
</feature>
<dbReference type="Proteomes" id="UP001529510">
    <property type="component" value="Unassembled WGS sequence"/>
</dbReference>
<dbReference type="AlphaFoldDB" id="A0ABD0RM08"/>
<feature type="compositionally biased region" description="Acidic residues" evidence="1">
    <location>
        <begin position="56"/>
        <end position="73"/>
    </location>
</feature>
<dbReference type="EMBL" id="JAMKFB020000002">
    <property type="protein sequence ID" value="KAL0199568.1"/>
    <property type="molecule type" value="Genomic_DNA"/>
</dbReference>
<protein>
    <submittedName>
        <fullName evidence="2">Uncharacterized protein</fullName>
    </submittedName>
</protein>
<proteinExistence type="predicted"/>
<evidence type="ECO:0000256" key="1">
    <source>
        <dbReference type="SAM" id="MobiDB-lite"/>
    </source>
</evidence>
<name>A0ABD0RM08_CIRMR</name>
<evidence type="ECO:0000313" key="2">
    <source>
        <dbReference type="EMBL" id="KAL0199568.1"/>
    </source>
</evidence>